<dbReference type="EMBL" id="JACXAI010000021">
    <property type="protein sequence ID" value="MBD1381767.1"/>
    <property type="molecule type" value="Genomic_DNA"/>
</dbReference>
<evidence type="ECO:0000256" key="6">
    <source>
        <dbReference type="ARBA" id="ARBA00023139"/>
    </source>
</evidence>
<dbReference type="PROSITE" id="PS51257">
    <property type="entry name" value="PROKAR_LIPOPROTEIN"/>
    <property type="match status" value="1"/>
</dbReference>
<comment type="caution">
    <text evidence="11">The sequence shown here is derived from an EMBL/GenBank/DDBJ whole genome shotgun (WGS) entry which is preliminary data.</text>
</comment>
<dbReference type="Pfam" id="PF05504">
    <property type="entry name" value="Spore_GerAC"/>
    <property type="match status" value="1"/>
</dbReference>
<dbReference type="PANTHER" id="PTHR35789:SF1">
    <property type="entry name" value="SPORE GERMINATION PROTEIN B3"/>
    <property type="match status" value="1"/>
</dbReference>
<evidence type="ECO:0000259" key="9">
    <source>
        <dbReference type="Pfam" id="PF05504"/>
    </source>
</evidence>
<feature type="compositionally biased region" description="Polar residues" evidence="8">
    <location>
        <begin position="75"/>
        <end position="85"/>
    </location>
</feature>
<feature type="compositionally biased region" description="Gly residues" evidence="8">
    <location>
        <begin position="62"/>
        <end position="71"/>
    </location>
</feature>
<keyword evidence="7" id="KW-0449">Lipoprotein</keyword>
<proteinExistence type="inferred from homology"/>
<dbReference type="GO" id="GO:0009847">
    <property type="term" value="P:spore germination"/>
    <property type="evidence" value="ECO:0007669"/>
    <property type="project" value="InterPro"/>
</dbReference>
<evidence type="ECO:0000256" key="3">
    <source>
        <dbReference type="ARBA" id="ARBA00022544"/>
    </source>
</evidence>
<keyword evidence="4" id="KW-0732">Signal</keyword>
<gene>
    <name evidence="11" type="ORF">IC621_16160</name>
</gene>
<dbReference type="InterPro" id="IPR008844">
    <property type="entry name" value="Spore_GerAC-like"/>
</dbReference>
<accession>A0A926RZ19</accession>
<dbReference type="InterPro" id="IPR057336">
    <property type="entry name" value="GerAC_N"/>
</dbReference>
<dbReference type="RefSeq" id="WP_191159364.1">
    <property type="nucleotide sequence ID" value="NZ_JACXAI010000021.1"/>
</dbReference>
<dbReference type="InterPro" id="IPR038501">
    <property type="entry name" value="Spore_GerAC_C_sf"/>
</dbReference>
<keyword evidence="6" id="KW-0564">Palmitate</keyword>
<dbReference type="AlphaFoldDB" id="A0A926RZ19"/>
<dbReference type="NCBIfam" id="TIGR02887">
    <property type="entry name" value="spore_ger_x_C"/>
    <property type="match status" value="1"/>
</dbReference>
<sequence>MKLRPFIMLILILSIVLLSGCWDRKELQDIDLVSAIGIDDGGDDVENRYSVTVQVINEGQIAGGQQQGGKGEISPVTTNTSTGSTVQESLRKIAPKLPQELFFPHVQLMVIGEKLAREKGIQDLFDWLERNSEFRTLFPILVVRGDTAKSALEIMTALEPIPSAKIIGGLESTQKTWGEYASSRADQVIQQLGGEAAHLTGVEIIGNPEQGEKLTNVQQINPQAELQIRGLAIFKKGKLKKWLDEDAARGANWVNNELAKTSLNLDCKEKKKGVAVDMMRTKTKIKATIKNKKPVIHVSIRSEAHISEVHCPIDLGKYTFFEKLEKQLEKEIKEEVKMAVEAAKEEESDIFRFGEYVNREDPKLWKEMKKKWNDEVFPETEVKVDVLAFIRRSGLRTKPYIK</sequence>
<evidence type="ECO:0000256" key="2">
    <source>
        <dbReference type="ARBA" id="ARBA00007886"/>
    </source>
</evidence>
<feature type="domain" description="Spore germination GerAC-like C-terminal" evidence="9">
    <location>
        <begin position="230"/>
        <end position="394"/>
    </location>
</feature>
<dbReference type="Pfam" id="PF25198">
    <property type="entry name" value="Spore_GerAC_N"/>
    <property type="match status" value="1"/>
</dbReference>
<reference evidence="11" key="1">
    <citation type="submission" date="2020-09" db="EMBL/GenBank/DDBJ databases">
        <title>A novel bacterium of genus Bacillus, isolated from South China Sea.</title>
        <authorList>
            <person name="Huang H."/>
            <person name="Mo K."/>
            <person name="Hu Y."/>
        </authorList>
    </citation>
    <scope>NUCLEOTIDE SEQUENCE</scope>
    <source>
        <strain evidence="11">IB182487</strain>
    </source>
</reference>
<evidence type="ECO:0000256" key="1">
    <source>
        <dbReference type="ARBA" id="ARBA00004635"/>
    </source>
</evidence>
<keyword evidence="3" id="KW-0309">Germination</keyword>
<comment type="similarity">
    <text evidence="2">Belongs to the GerABKC lipoprotein family.</text>
</comment>
<dbReference type="Proteomes" id="UP000626844">
    <property type="component" value="Unassembled WGS sequence"/>
</dbReference>
<evidence type="ECO:0000259" key="10">
    <source>
        <dbReference type="Pfam" id="PF25198"/>
    </source>
</evidence>
<evidence type="ECO:0000313" key="12">
    <source>
        <dbReference type="Proteomes" id="UP000626844"/>
    </source>
</evidence>
<evidence type="ECO:0000256" key="7">
    <source>
        <dbReference type="ARBA" id="ARBA00023288"/>
    </source>
</evidence>
<name>A0A926RZ19_9BACI</name>
<keyword evidence="5" id="KW-0472">Membrane</keyword>
<evidence type="ECO:0000256" key="5">
    <source>
        <dbReference type="ARBA" id="ARBA00023136"/>
    </source>
</evidence>
<protein>
    <submittedName>
        <fullName evidence="11">Ger(X)C family spore germination protein</fullName>
    </submittedName>
</protein>
<feature type="domain" description="Spore germination protein N-terminal" evidence="10">
    <location>
        <begin position="23"/>
        <end position="195"/>
    </location>
</feature>
<dbReference type="PANTHER" id="PTHR35789">
    <property type="entry name" value="SPORE GERMINATION PROTEIN B3"/>
    <property type="match status" value="1"/>
</dbReference>
<organism evidence="11 12">
    <name type="scientific">Metabacillus arenae</name>
    <dbReference type="NCBI Taxonomy" id="2771434"/>
    <lineage>
        <taxon>Bacteria</taxon>
        <taxon>Bacillati</taxon>
        <taxon>Bacillota</taxon>
        <taxon>Bacilli</taxon>
        <taxon>Bacillales</taxon>
        <taxon>Bacillaceae</taxon>
        <taxon>Metabacillus</taxon>
    </lineage>
</organism>
<evidence type="ECO:0000256" key="4">
    <source>
        <dbReference type="ARBA" id="ARBA00022729"/>
    </source>
</evidence>
<feature type="region of interest" description="Disordered" evidence="8">
    <location>
        <begin position="62"/>
        <end position="85"/>
    </location>
</feature>
<evidence type="ECO:0000313" key="11">
    <source>
        <dbReference type="EMBL" id="MBD1381767.1"/>
    </source>
</evidence>
<dbReference type="Gene3D" id="3.30.300.210">
    <property type="entry name" value="Nutrient germinant receptor protein C, domain 3"/>
    <property type="match status" value="1"/>
</dbReference>
<dbReference type="GO" id="GO:0016020">
    <property type="term" value="C:membrane"/>
    <property type="evidence" value="ECO:0007669"/>
    <property type="project" value="UniProtKB-SubCell"/>
</dbReference>
<dbReference type="InterPro" id="IPR046953">
    <property type="entry name" value="Spore_GerAC-like_C"/>
</dbReference>
<keyword evidence="12" id="KW-1185">Reference proteome</keyword>
<evidence type="ECO:0000256" key="8">
    <source>
        <dbReference type="SAM" id="MobiDB-lite"/>
    </source>
</evidence>
<comment type="subcellular location">
    <subcellularLocation>
        <location evidence="1">Membrane</location>
        <topology evidence="1">Lipid-anchor</topology>
    </subcellularLocation>
</comment>